<evidence type="ECO:0000313" key="1">
    <source>
        <dbReference type="EMBL" id="EIJ31679.1"/>
    </source>
</evidence>
<reference evidence="1 2" key="1">
    <citation type="submission" date="2012-04" db="EMBL/GenBank/DDBJ databases">
        <authorList>
            <person name="Durkin A.S."/>
            <person name="McCorrison J."/>
            <person name="Torralba M."/>
            <person name="Gillis M."/>
            <person name="Methe B."/>
            <person name="Sutton G."/>
            <person name="Nelson K.E."/>
        </authorList>
    </citation>
    <scope>NUCLEOTIDE SEQUENCE [LARGE SCALE GENOMIC DNA]</scope>
    <source>
        <strain evidence="1 2">HK2019</strain>
    </source>
</reference>
<keyword evidence="2" id="KW-1185">Reference proteome</keyword>
<protein>
    <submittedName>
        <fullName evidence="1">Uncharacterized protein</fullName>
    </submittedName>
</protein>
<dbReference type="EMBL" id="AJTC01000007">
    <property type="protein sequence ID" value="EIJ31679.1"/>
    <property type="molecule type" value="Genomic_DNA"/>
</dbReference>
<name>A0ABN0EXG0_HAEPA</name>
<gene>
    <name evidence="1" type="ORF">HMPREF1119_0573</name>
</gene>
<comment type="caution">
    <text evidence="1">The sequence shown here is derived from an EMBL/GenBank/DDBJ whole genome shotgun (WGS) entry which is preliminary data.</text>
</comment>
<sequence>MDNFNKTCQKLVLFHLVNMMIVLTVDKIEGYPQEKTFKKTTFQHSLK</sequence>
<proteinExistence type="predicted"/>
<accession>A0ABN0EXG0</accession>
<organism evidence="1 2">
    <name type="scientific">Haemophilus parainfluenzae HK2019</name>
    <dbReference type="NCBI Taxonomy" id="1095746"/>
    <lineage>
        <taxon>Bacteria</taxon>
        <taxon>Pseudomonadati</taxon>
        <taxon>Pseudomonadota</taxon>
        <taxon>Gammaproteobacteria</taxon>
        <taxon>Pasteurellales</taxon>
        <taxon>Pasteurellaceae</taxon>
        <taxon>Haemophilus</taxon>
    </lineage>
</organism>
<evidence type="ECO:0000313" key="2">
    <source>
        <dbReference type="Proteomes" id="UP000003778"/>
    </source>
</evidence>
<dbReference type="Proteomes" id="UP000003778">
    <property type="component" value="Unassembled WGS sequence"/>
</dbReference>